<keyword evidence="3" id="KW-1185">Reference proteome</keyword>
<accession>A0A2S2DFG3</accession>
<dbReference type="OrthoDB" id="72963at2"/>
<keyword evidence="1" id="KW-1133">Transmembrane helix</keyword>
<name>A0A2S2DFG3_9BURK</name>
<proteinExistence type="predicted"/>
<keyword evidence="1" id="KW-0812">Transmembrane</keyword>
<dbReference type="RefSeq" id="WP_109344500.1">
    <property type="nucleotide sequence ID" value="NZ_CP029343.1"/>
</dbReference>
<dbReference type="EMBL" id="CP029343">
    <property type="protein sequence ID" value="AWL04113.1"/>
    <property type="molecule type" value="Genomic_DNA"/>
</dbReference>
<feature type="transmembrane region" description="Helical" evidence="1">
    <location>
        <begin position="91"/>
        <end position="108"/>
    </location>
</feature>
<evidence type="ECO:0000313" key="2">
    <source>
        <dbReference type="EMBL" id="AWL04113.1"/>
    </source>
</evidence>
<evidence type="ECO:0000256" key="1">
    <source>
        <dbReference type="SAM" id="Phobius"/>
    </source>
</evidence>
<reference evidence="2 3" key="1">
    <citation type="submission" date="2018-05" db="EMBL/GenBank/DDBJ databases">
        <title>Complete genome sequence of Massilia oculi sp. nov. CCUG 43427T (=DSM 26321T), the type strain of M. oculi, and comparison with genome sequences of other Massilia strains.</title>
        <authorList>
            <person name="Zhu B."/>
        </authorList>
    </citation>
    <scope>NUCLEOTIDE SEQUENCE [LARGE SCALE GENOMIC DNA]</scope>
    <source>
        <strain evidence="2 3">CCUG 43427</strain>
    </source>
</reference>
<organism evidence="2 3">
    <name type="scientific">Massilia oculi</name>
    <dbReference type="NCBI Taxonomy" id="945844"/>
    <lineage>
        <taxon>Bacteria</taxon>
        <taxon>Pseudomonadati</taxon>
        <taxon>Pseudomonadota</taxon>
        <taxon>Betaproteobacteria</taxon>
        <taxon>Burkholderiales</taxon>
        <taxon>Oxalobacteraceae</taxon>
        <taxon>Telluria group</taxon>
        <taxon>Massilia</taxon>
    </lineage>
</organism>
<protein>
    <submittedName>
        <fullName evidence="2">DUF1294 domain-containing protein</fullName>
    </submittedName>
</protein>
<gene>
    <name evidence="2" type="ORF">DIR46_06475</name>
</gene>
<sequence length="114" mass="12736">MPYLPLVLFLAVYLFASMAWDMSQLVGVAYLTTSLTCFVAYAIDKSAARTQSWRTPESTLLILGLVGGWPGALLAQQWLRHKTSKQSFQRKFQLTVALNLGAFVWLAWRLGVPA</sequence>
<dbReference type="InterPro" id="IPR010718">
    <property type="entry name" value="DUF1294"/>
</dbReference>
<evidence type="ECO:0000313" key="3">
    <source>
        <dbReference type="Proteomes" id="UP000245820"/>
    </source>
</evidence>
<dbReference type="Proteomes" id="UP000245820">
    <property type="component" value="Chromosome"/>
</dbReference>
<keyword evidence="1" id="KW-0472">Membrane</keyword>
<feature type="transmembrane region" description="Helical" evidence="1">
    <location>
        <begin position="60"/>
        <end position="79"/>
    </location>
</feature>
<dbReference type="KEGG" id="mtim:DIR46_06475"/>
<dbReference type="AlphaFoldDB" id="A0A2S2DFG3"/>
<dbReference type="Pfam" id="PF06961">
    <property type="entry name" value="DUF1294"/>
    <property type="match status" value="1"/>
</dbReference>